<evidence type="ECO:0000256" key="7">
    <source>
        <dbReference type="ARBA" id="ARBA00022771"/>
    </source>
</evidence>
<keyword evidence="9" id="KW-0805">Transcription regulation</keyword>
<evidence type="ECO:0000313" key="19">
    <source>
        <dbReference type="Proteomes" id="UP001152622"/>
    </source>
</evidence>
<keyword evidence="11" id="KW-0238">DNA-binding</keyword>
<feature type="compositionally biased region" description="Pro residues" evidence="16">
    <location>
        <begin position="77"/>
        <end position="99"/>
    </location>
</feature>
<dbReference type="GO" id="GO:0008270">
    <property type="term" value="F:zinc ion binding"/>
    <property type="evidence" value="ECO:0007669"/>
    <property type="project" value="UniProtKB-KW"/>
</dbReference>
<keyword evidence="10" id="KW-0090">Biological rhythms</keyword>
<evidence type="ECO:0000256" key="13">
    <source>
        <dbReference type="ARBA" id="ARBA00023163"/>
    </source>
</evidence>
<keyword evidence="19" id="KW-1185">Reference proteome</keyword>
<evidence type="ECO:0000259" key="17">
    <source>
        <dbReference type="PROSITE" id="PS50157"/>
    </source>
</evidence>
<dbReference type="GO" id="GO:0003677">
    <property type="term" value="F:DNA binding"/>
    <property type="evidence" value="ECO:0007669"/>
    <property type="project" value="UniProtKB-KW"/>
</dbReference>
<dbReference type="InterPro" id="IPR036236">
    <property type="entry name" value="Znf_C2H2_sf"/>
</dbReference>
<evidence type="ECO:0000313" key="18">
    <source>
        <dbReference type="EMBL" id="KAJ8348392.1"/>
    </source>
</evidence>
<comment type="subcellular location">
    <subcellularLocation>
        <location evidence="2">Cytoplasm</location>
    </subcellularLocation>
    <subcellularLocation>
        <location evidence="1">Nucleus</location>
    </subcellularLocation>
</comment>
<evidence type="ECO:0000256" key="8">
    <source>
        <dbReference type="ARBA" id="ARBA00022833"/>
    </source>
</evidence>
<comment type="caution">
    <text evidence="18">The sequence shown here is derived from an EMBL/GenBank/DDBJ whole genome shotgun (WGS) entry which is preliminary data.</text>
</comment>
<evidence type="ECO:0000256" key="15">
    <source>
        <dbReference type="PROSITE-ProRule" id="PRU00042"/>
    </source>
</evidence>
<proteinExistence type="inferred from homology"/>
<keyword evidence="6" id="KW-0677">Repeat</keyword>
<keyword evidence="4" id="KW-0963">Cytoplasm</keyword>
<accession>A0A9Q1IQ78</accession>
<dbReference type="EMBL" id="JAINUF010000010">
    <property type="protein sequence ID" value="KAJ8348392.1"/>
    <property type="molecule type" value="Genomic_DNA"/>
</dbReference>
<feature type="region of interest" description="Disordered" evidence="16">
    <location>
        <begin position="75"/>
        <end position="102"/>
    </location>
</feature>
<dbReference type="Pfam" id="PF11914">
    <property type="entry name" value="DUF3432"/>
    <property type="match status" value="1"/>
</dbReference>
<feature type="region of interest" description="Disordered" evidence="16">
    <location>
        <begin position="1"/>
        <end position="27"/>
    </location>
</feature>
<dbReference type="SUPFAM" id="SSF57667">
    <property type="entry name" value="beta-beta-alpha zinc fingers"/>
    <property type="match status" value="1"/>
</dbReference>
<dbReference type="GO" id="GO:0048511">
    <property type="term" value="P:rhythmic process"/>
    <property type="evidence" value="ECO:0007669"/>
    <property type="project" value="UniProtKB-KW"/>
</dbReference>
<dbReference type="Proteomes" id="UP001152622">
    <property type="component" value="Chromosome 10"/>
</dbReference>
<evidence type="ECO:0000256" key="5">
    <source>
        <dbReference type="ARBA" id="ARBA00022723"/>
    </source>
</evidence>
<dbReference type="InterPro" id="IPR021839">
    <property type="entry name" value="EGR1_C"/>
</dbReference>
<dbReference type="AlphaFoldDB" id="A0A9Q1IQ78"/>
<dbReference type="GO" id="GO:0005634">
    <property type="term" value="C:nucleus"/>
    <property type="evidence" value="ECO:0007669"/>
    <property type="project" value="UniProtKB-SubCell"/>
</dbReference>
<evidence type="ECO:0000256" key="1">
    <source>
        <dbReference type="ARBA" id="ARBA00004123"/>
    </source>
</evidence>
<keyword evidence="14" id="KW-0539">Nucleus</keyword>
<keyword evidence="12" id="KW-0010">Activator</keyword>
<keyword evidence="5" id="KW-0479">Metal-binding</keyword>
<dbReference type="Gene3D" id="3.30.160.60">
    <property type="entry name" value="Classic Zinc Finger"/>
    <property type="match status" value="1"/>
</dbReference>
<evidence type="ECO:0000256" key="4">
    <source>
        <dbReference type="ARBA" id="ARBA00022490"/>
    </source>
</evidence>
<dbReference type="InterPro" id="IPR013087">
    <property type="entry name" value="Znf_C2H2_type"/>
</dbReference>
<evidence type="ECO:0000256" key="14">
    <source>
        <dbReference type="ARBA" id="ARBA00023242"/>
    </source>
</evidence>
<protein>
    <recommendedName>
        <fullName evidence="17">C2H2-type domain-containing protein</fullName>
    </recommendedName>
</protein>
<name>A0A9Q1IQ78_SYNKA</name>
<keyword evidence="7 15" id="KW-0863">Zinc-finger</keyword>
<evidence type="ECO:0000256" key="11">
    <source>
        <dbReference type="ARBA" id="ARBA00023125"/>
    </source>
</evidence>
<organism evidence="18 19">
    <name type="scientific">Synaphobranchus kaupii</name>
    <name type="common">Kaup's arrowtooth eel</name>
    <dbReference type="NCBI Taxonomy" id="118154"/>
    <lineage>
        <taxon>Eukaryota</taxon>
        <taxon>Metazoa</taxon>
        <taxon>Chordata</taxon>
        <taxon>Craniata</taxon>
        <taxon>Vertebrata</taxon>
        <taxon>Euteleostomi</taxon>
        <taxon>Actinopterygii</taxon>
        <taxon>Neopterygii</taxon>
        <taxon>Teleostei</taxon>
        <taxon>Anguilliformes</taxon>
        <taxon>Synaphobranchidae</taxon>
        <taxon>Synaphobranchus</taxon>
    </lineage>
</organism>
<evidence type="ECO:0000256" key="16">
    <source>
        <dbReference type="SAM" id="MobiDB-lite"/>
    </source>
</evidence>
<evidence type="ECO:0000256" key="10">
    <source>
        <dbReference type="ARBA" id="ARBA00023108"/>
    </source>
</evidence>
<keyword evidence="13" id="KW-0804">Transcription</keyword>
<gene>
    <name evidence="18" type="ORF">SKAU_G00269810</name>
</gene>
<feature type="compositionally biased region" description="Basic and acidic residues" evidence="16">
    <location>
        <begin position="1"/>
        <end position="11"/>
    </location>
</feature>
<reference evidence="18" key="1">
    <citation type="journal article" date="2023" name="Science">
        <title>Genome structures resolve the early diversification of teleost fishes.</title>
        <authorList>
            <person name="Parey E."/>
            <person name="Louis A."/>
            <person name="Montfort J."/>
            <person name="Bouchez O."/>
            <person name="Roques C."/>
            <person name="Iampietro C."/>
            <person name="Lluch J."/>
            <person name="Castinel A."/>
            <person name="Donnadieu C."/>
            <person name="Desvignes T."/>
            <person name="Floi Bucao C."/>
            <person name="Jouanno E."/>
            <person name="Wen M."/>
            <person name="Mejri S."/>
            <person name="Dirks R."/>
            <person name="Jansen H."/>
            <person name="Henkel C."/>
            <person name="Chen W.J."/>
            <person name="Zahm M."/>
            <person name="Cabau C."/>
            <person name="Klopp C."/>
            <person name="Thompson A.W."/>
            <person name="Robinson-Rechavi M."/>
            <person name="Braasch I."/>
            <person name="Lecointre G."/>
            <person name="Bobe J."/>
            <person name="Postlethwait J.H."/>
            <person name="Berthelot C."/>
            <person name="Roest Crollius H."/>
            <person name="Guiguen Y."/>
        </authorList>
    </citation>
    <scope>NUCLEOTIDE SEQUENCE</scope>
    <source>
        <strain evidence="18">WJC10195</strain>
    </source>
</reference>
<dbReference type="OrthoDB" id="9439903at2759"/>
<keyword evidence="8" id="KW-0862">Zinc</keyword>
<comment type="similarity">
    <text evidence="3">Belongs to the EGR C2H2-type zinc-finger protein family.</text>
</comment>
<dbReference type="PROSITE" id="PS50157">
    <property type="entry name" value="ZINC_FINGER_C2H2_2"/>
    <property type="match status" value="1"/>
</dbReference>
<evidence type="ECO:0000256" key="3">
    <source>
        <dbReference type="ARBA" id="ARBA00005682"/>
    </source>
</evidence>
<sequence length="215" mass="23040">MRNFSRSDHLTTHIRTHTGEKPFACDGLWPQIRPQRRAQAPHQDPPAAEGQKVGEGDRAHLHPLPRLQLPLALSPLIPRPSPLTPRPSPLTPHPSPLTPHPVASYPSPVASYPSPVSSYPSPVPSCYSSPVHTSYPSPSAAATYPSATSTFHSQMAATFPSSIATNIYSSPVATPSVQTYSPRSHQGQLRSAEAAAGLALPLFLNFFPLPSEQTA</sequence>
<evidence type="ECO:0000256" key="12">
    <source>
        <dbReference type="ARBA" id="ARBA00023159"/>
    </source>
</evidence>
<evidence type="ECO:0000256" key="6">
    <source>
        <dbReference type="ARBA" id="ARBA00022737"/>
    </source>
</evidence>
<dbReference type="GO" id="GO:0005737">
    <property type="term" value="C:cytoplasm"/>
    <property type="evidence" value="ECO:0007669"/>
    <property type="project" value="UniProtKB-SubCell"/>
</dbReference>
<feature type="domain" description="C2H2-type" evidence="17">
    <location>
        <begin position="1"/>
        <end position="22"/>
    </location>
</feature>
<evidence type="ECO:0000256" key="2">
    <source>
        <dbReference type="ARBA" id="ARBA00004496"/>
    </source>
</evidence>
<evidence type="ECO:0000256" key="9">
    <source>
        <dbReference type="ARBA" id="ARBA00023015"/>
    </source>
</evidence>